<feature type="transmembrane region" description="Helical" evidence="1">
    <location>
        <begin position="332"/>
        <end position="351"/>
    </location>
</feature>
<proteinExistence type="predicted"/>
<name>A0ABQ6LYK7_9GAMM</name>
<dbReference type="PANTHER" id="PTHR32063:SF0">
    <property type="entry name" value="SWARMING MOTILITY PROTEIN SWRC"/>
    <property type="match status" value="1"/>
</dbReference>
<dbReference type="Gene3D" id="3.30.70.1430">
    <property type="entry name" value="Multidrug efflux transporter AcrB pore domain"/>
    <property type="match status" value="2"/>
</dbReference>
<evidence type="ECO:0000313" key="3">
    <source>
        <dbReference type="Proteomes" id="UP001224392"/>
    </source>
</evidence>
<feature type="transmembrane region" description="Helical" evidence="1">
    <location>
        <begin position="462"/>
        <end position="486"/>
    </location>
</feature>
<feature type="transmembrane region" description="Helical" evidence="1">
    <location>
        <begin position="529"/>
        <end position="553"/>
    </location>
</feature>
<feature type="transmembrane region" description="Helical" evidence="1">
    <location>
        <begin position="428"/>
        <end position="450"/>
    </location>
</feature>
<dbReference type="PRINTS" id="PR00702">
    <property type="entry name" value="ACRIFLAVINRP"/>
</dbReference>
<keyword evidence="1" id="KW-1133">Transmembrane helix</keyword>
<feature type="transmembrane region" description="Helical" evidence="1">
    <location>
        <begin position="890"/>
        <end position="909"/>
    </location>
</feature>
<feature type="transmembrane region" description="Helical" evidence="1">
    <location>
        <begin position="358"/>
        <end position="377"/>
    </location>
</feature>
<accession>A0ABQ6LYK7</accession>
<dbReference type="Gene3D" id="1.20.1640.10">
    <property type="entry name" value="Multidrug efflux transporter AcrB transmembrane domain"/>
    <property type="match status" value="2"/>
</dbReference>
<dbReference type="Gene3D" id="3.30.70.1320">
    <property type="entry name" value="Multidrug efflux transporter AcrB pore domain like"/>
    <property type="match status" value="1"/>
</dbReference>
<comment type="caution">
    <text evidence="2">The sequence shown here is derived from an EMBL/GenBank/DDBJ whole genome shotgun (WGS) entry which is preliminary data.</text>
</comment>
<keyword evidence="1" id="KW-0472">Membrane</keyword>
<feature type="transmembrane region" description="Helical" evidence="1">
    <location>
        <begin position="967"/>
        <end position="987"/>
    </location>
</feature>
<dbReference type="SUPFAM" id="SSF82693">
    <property type="entry name" value="Multidrug efflux transporter AcrB pore domain, PN1, PN2, PC1 and PC2 subdomains"/>
    <property type="match status" value="3"/>
</dbReference>
<dbReference type="RefSeq" id="WP_285763792.1">
    <property type="nucleotide sequence ID" value="NZ_BSYJ01000003.1"/>
</dbReference>
<feature type="transmembrane region" description="Helical" evidence="1">
    <location>
        <begin position="383"/>
        <end position="407"/>
    </location>
</feature>
<keyword evidence="1" id="KW-0812">Transmembrane</keyword>
<dbReference type="PANTHER" id="PTHR32063">
    <property type="match status" value="1"/>
</dbReference>
<evidence type="ECO:0000256" key="1">
    <source>
        <dbReference type="SAM" id="Phobius"/>
    </source>
</evidence>
<dbReference type="InterPro" id="IPR001036">
    <property type="entry name" value="Acrflvin-R"/>
</dbReference>
<sequence length="1061" mass="115774">MSVISAAISRYRSSLSIMLLIVIMGIAARAAMTVESNPEVNPPFVIVSVRHEGISPEDGVRLLVRPIEKEVRAIEGVKEVTATSRESLVYVVLEFESGIDIDQAVNDTRVAVDRAKAELPQDSDEPVIEEASASPYPSIVVTLAGNNVGERTLLATARHLKRKIEGLPTVLSADLGGNREEVVEAIIDPVRLEHYRITSAELISAVLGNNLLIPAGELETGQGRFSVKVPGLIESEKDVYSIPIKTSAEGVVTLGDVTDIRRTFKDPSSYTSVNGKPGLAIDVEKRGDANSVDVADSVRELVNAEIPGLPAGVEVQYVFDQSDFARDMVNEMQGNILTAMILVMVIVVAALGFRSGLLVGLGIPFSLLFGSIITWYLGFSFNFMVMFGMLLALGMLIDGSIVITEFADRKMAEGLSAKGAYVLSVRRMFWPVVASTGTTLAAFLPIMFWPGVAGEFMRYLPVTVFAVLAGSLLYALFFAPVMGGLFGRSDMDLKTQHHLRELESGQPTKLPGITGAYARLLSRVLRVPVLAFGITLVVLWAIFTGFTTFGAGVEYFTDTEEQYGNVEVRAQGNLSVAEKRKLVVQVEQAVMTVPEVRVVYTAIGSGGISGKTDKAPDQIANMLVELHAAEKRERKSREIFEDIRRRTARFPGIKVGAKVFEGGPPVGKDIVIELRGQDYDKLLVETRRIRAAMESEFEGLRDVVDTSPLPGIEWEIEVDRSKAALYGADITEVGRAVQLVTAGVRVGEYRPDDTDEEVDIRIRYPGDFRGISALERLRINTREGTVPISSFVQAVPKPKVDKIQRIDGVTRMEVKADVDKSRYLVNDKFREIREWIDANPVQGGVEVVYRGADEEQQEAMLFLGFAFSMSLFLMFILLVTQFNSFYQSALILSSVIMSTAGVLLGLLLTNSTFSAIMTGVGIVALAGIVVNNNIVLIDTYNYVRHKEPGLSPTAAAIRASAQRLRPVFLTTVTTILGLLPLALGASVDMVGRNIIVNGIIASFWVKLASAIVYGLSFSTILTLVVTPVMLVLPDRVRDLWRRYVAPKLPRSGNTAEIAKES</sequence>
<dbReference type="Pfam" id="PF00873">
    <property type="entry name" value="ACR_tran"/>
    <property type="match status" value="1"/>
</dbReference>
<dbReference type="Gene3D" id="3.30.2090.10">
    <property type="entry name" value="Multidrug efflux transporter AcrB TolC docking domain, DN and DC subdomains"/>
    <property type="match status" value="2"/>
</dbReference>
<evidence type="ECO:0000313" key="2">
    <source>
        <dbReference type="EMBL" id="GMG87154.1"/>
    </source>
</evidence>
<feature type="transmembrane region" description="Helical" evidence="1">
    <location>
        <begin position="915"/>
        <end position="936"/>
    </location>
</feature>
<gene>
    <name evidence="2" type="ORF">MNKW57_14750</name>
</gene>
<dbReference type="Gene3D" id="3.30.70.1440">
    <property type="entry name" value="Multidrug efflux transporter AcrB pore domain"/>
    <property type="match status" value="1"/>
</dbReference>
<feature type="transmembrane region" description="Helical" evidence="1">
    <location>
        <begin position="859"/>
        <end position="878"/>
    </location>
</feature>
<feature type="transmembrane region" description="Helical" evidence="1">
    <location>
        <begin position="1007"/>
        <end position="1032"/>
    </location>
</feature>
<protein>
    <submittedName>
        <fullName evidence="2">Efflux RND transporter permease subunit</fullName>
    </submittedName>
</protein>
<dbReference type="Proteomes" id="UP001224392">
    <property type="component" value="Unassembled WGS sequence"/>
</dbReference>
<dbReference type="SUPFAM" id="SSF82714">
    <property type="entry name" value="Multidrug efflux transporter AcrB TolC docking domain, DN and DC subdomains"/>
    <property type="match status" value="2"/>
</dbReference>
<reference evidence="2 3" key="1">
    <citation type="submission" date="2023-04" db="EMBL/GenBank/DDBJ databases">
        <title>Marinobulbifer ophiurae gen. nov., sp. Nov., isolate from tissue of brittle star Ophioplocus japonicus.</title>
        <authorList>
            <person name="Kawano K."/>
            <person name="Sawayama S."/>
            <person name="Nakagawa S."/>
        </authorList>
    </citation>
    <scope>NUCLEOTIDE SEQUENCE [LARGE SCALE GENOMIC DNA]</scope>
    <source>
        <strain evidence="2 3">NKW57</strain>
    </source>
</reference>
<dbReference type="InterPro" id="IPR027463">
    <property type="entry name" value="AcrB_DN_DC_subdom"/>
</dbReference>
<dbReference type="EMBL" id="BSYJ01000003">
    <property type="protein sequence ID" value="GMG87154.1"/>
    <property type="molecule type" value="Genomic_DNA"/>
</dbReference>
<organism evidence="2 3">
    <name type="scientific">Biformimicrobium ophioploci</name>
    <dbReference type="NCBI Taxonomy" id="3036711"/>
    <lineage>
        <taxon>Bacteria</taxon>
        <taxon>Pseudomonadati</taxon>
        <taxon>Pseudomonadota</taxon>
        <taxon>Gammaproteobacteria</taxon>
        <taxon>Cellvibrionales</taxon>
        <taxon>Microbulbiferaceae</taxon>
        <taxon>Biformimicrobium</taxon>
    </lineage>
</organism>
<keyword evidence="3" id="KW-1185">Reference proteome</keyword>
<dbReference type="SUPFAM" id="SSF82866">
    <property type="entry name" value="Multidrug efflux transporter AcrB transmembrane domain"/>
    <property type="match status" value="2"/>
</dbReference>